<dbReference type="VEuPathDB" id="FungiDB:HMPREF1541_02904"/>
<sequence>MAAADYFSGGLAPPRPSMAASHQPSSSYLTPPLPPQRASSQPNVQFASPPPQSYQPSSPWSQGPPPPPYEPLIEQHKPSVHFAPTPSPFHNQHRPNSFSGGQRPNPQSWAPAAYVQNTQALQPHPQQQQYSPQGYPPQQGQAYQNNYSQPPRPNGPGNTHLRPYAPSHLNPAAAAATSAVDLSSSSGYSSDPEYRRHKHKHRHGHSHNHSRSRSRERSHSDGRGRRRTSETSRSANADGFLGAAGGGLIGDLIFPGLGTVGGALAGWIGGKGYGERRKGREDRRDKNQYAWETRFGKEHSRDYEKDGHGYVERRRSYEDDRRRSDKY</sequence>
<dbReference type="AlphaFoldDB" id="W2S560"/>
<name>W2S560_CYPE1</name>
<dbReference type="eggNOG" id="ENOG502SD6I">
    <property type="taxonomic scope" value="Eukaryota"/>
</dbReference>
<feature type="region of interest" description="Disordered" evidence="1">
    <location>
        <begin position="1"/>
        <end position="239"/>
    </location>
</feature>
<dbReference type="RefSeq" id="XP_008715481.1">
    <property type="nucleotide sequence ID" value="XM_008717259.1"/>
</dbReference>
<dbReference type="Proteomes" id="UP000030752">
    <property type="component" value="Unassembled WGS sequence"/>
</dbReference>
<evidence type="ECO:0000256" key="1">
    <source>
        <dbReference type="SAM" id="MobiDB-lite"/>
    </source>
</evidence>
<evidence type="ECO:0000313" key="2">
    <source>
        <dbReference type="EMBL" id="ETN43745.1"/>
    </source>
</evidence>
<dbReference type="GeneID" id="19970243"/>
<feature type="compositionally biased region" description="Basic residues" evidence="1">
    <location>
        <begin position="195"/>
        <end position="212"/>
    </location>
</feature>
<reference evidence="2 3" key="1">
    <citation type="submission" date="2013-03" db="EMBL/GenBank/DDBJ databases">
        <title>The Genome Sequence of Phialophora europaea CBS 101466.</title>
        <authorList>
            <consortium name="The Broad Institute Genomics Platform"/>
            <person name="Cuomo C."/>
            <person name="de Hoog S."/>
            <person name="Gorbushina A."/>
            <person name="Walker B."/>
            <person name="Young S.K."/>
            <person name="Zeng Q."/>
            <person name="Gargeya S."/>
            <person name="Fitzgerald M."/>
            <person name="Haas B."/>
            <person name="Abouelleil A."/>
            <person name="Allen A.W."/>
            <person name="Alvarado L."/>
            <person name="Arachchi H.M."/>
            <person name="Berlin A.M."/>
            <person name="Chapman S.B."/>
            <person name="Gainer-Dewar J."/>
            <person name="Goldberg J."/>
            <person name="Griggs A."/>
            <person name="Gujja S."/>
            <person name="Hansen M."/>
            <person name="Howarth C."/>
            <person name="Imamovic A."/>
            <person name="Ireland A."/>
            <person name="Larimer J."/>
            <person name="McCowan C."/>
            <person name="Murphy C."/>
            <person name="Pearson M."/>
            <person name="Poon T.W."/>
            <person name="Priest M."/>
            <person name="Roberts A."/>
            <person name="Saif S."/>
            <person name="Shea T."/>
            <person name="Sisk P."/>
            <person name="Sykes S."/>
            <person name="Wortman J."/>
            <person name="Nusbaum C."/>
            <person name="Birren B."/>
        </authorList>
    </citation>
    <scope>NUCLEOTIDE SEQUENCE [LARGE SCALE GENOMIC DNA]</scope>
    <source>
        <strain evidence="2 3">CBS 101466</strain>
    </source>
</reference>
<dbReference type="EMBL" id="KB822718">
    <property type="protein sequence ID" value="ETN43745.1"/>
    <property type="molecule type" value="Genomic_DNA"/>
</dbReference>
<feature type="compositionally biased region" description="Basic and acidic residues" evidence="1">
    <location>
        <begin position="213"/>
        <end position="230"/>
    </location>
</feature>
<gene>
    <name evidence="2" type="ORF">HMPREF1541_02904</name>
</gene>
<feature type="compositionally biased region" description="Polar residues" evidence="1">
    <location>
        <begin position="88"/>
        <end position="108"/>
    </location>
</feature>
<feature type="region of interest" description="Disordered" evidence="1">
    <location>
        <begin position="294"/>
        <end position="327"/>
    </location>
</feature>
<dbReference type="InParanoid" id="W2S560"/>
<feature type="compositionally biased region" description="Low complexity" evidence="1">
    <location>
        <begin position="165"/>
        <end position="190"/>
    </location>
</feature>
<evidence type="ECO:0000313" key="3">
    <source>
        <dbReference type="Proteomes" id="UP000030752"/>
    </source>
</evidence>
<dbReference type="HOGENOM" id="CLU_1061867_0_0_1"/>
<keyword evidence="3" id="KW-1185">Reference proteome</keyword>
<feature type="compositionally biased region" description="Polar residues" evidence="1">
    <location>
        <begin position="37"/>
        <end position="46"/>
    </location>
</feature>
<organism evidence="2 3">
    <name type="scientific">Cyphellophora europaea (strain CBS 101466)</name>
    <name type="common">Phialophora europaea</name>
    <dbReference type="NCBI Taxonomy" id="1220924"/>
    <lineage>
        <taxon>Eukaryota</taxon>
        <taxon>Fungi</taxon>
        <taxon>Dikarya</taxon>
        <taxon>Ascomycota</taxon>
        <taxon>Pezizomycotina</taxon>
        <taxon>Eurotiomycetes</taxon>
        <taxon>Chaetothyriomycetidae</taxon>
        <taxon>Chaetothyriales</taxon>
        <taxon>Cyphellophoraceae</taxon>
        <taxon>Cyphellophora</taxon>
    </lineage>
</organism>
<feature type="compositionally biased region" description="Low complexity" evidence="1">
    <location>
        <begin position="119"/>
        <end position="144"/>
    </location>
</feature>
<protein>
    <submittedName>
        <fullName evidence="2">Uncharacterized protein</fullName>
    </submittedName>
</protein>
<proteinExistence type="predicted"/>
<accession>W2S560</accession>